<comment type="caution">
    <text evidence="1">The sequence shown here is derived from an EMBL/GenBank/DDBJ whole genome shotgun (WGS) entry which is preliminary data.</text>
</comment>
<evidence type="ECO:0000313" key="1">
    <source>
        <dbReference type="EMBL" id="KAJ1171619.1"/>
    </source>
</evidence>
<proteinExistence type="predicted"/>
<dbReference type="EMBL" id="JANPWB010000007">
    <property type="protein sequence ID" value="KAJ1171619.1"/>
    <property type="molecule type" value="Genomic_DNA"/>
</dbReference>
<gene>
    <name evidence="1" type="ORF">NDU88_003479</name>
</gene>
<reference evidence="1" key="1">
    <citation type="journal article" date="2022" name="bioRxiv">
        <title>Sequencing and chromosome-scale assembly of the giantPleurodeles waltlgenome.</title>
        <authorList>
            <person name="Brown T."/>
            <person name="Elewa A."/>
            <person name="Iarovenko S."/>
            <person name="Subramanian E."/>
            <person name="Araus A.J."/>
            <person name="Petzold A."/>
            <person name="Susuki M."/>
            <person name="Suzuki K.-i.T."/>
            <person name="Hayashi T."/>
            <person name="Toyoda A."/>
            <person name="Oliveira C."/>
            <person name="Osipova E."/>
            <person name="Leigh N.D."/>
            <person name="Simon A."/>
            <person name="Yun M.H."/>
        </authorList>
    </citation>
    <scope>NUCLEOTIDE SEQUENCE</scope>
    <source>
        <strain evidence="1">20211129_DDA</strain>
        <tissue evidence="1">Liver</tissue>
    </source>
</reference>
<sequence length="133" mass="15003">MIVSLAVQFLDYRVFARTQQNTTCLRTGARNGFRCTIIIRNPNTQDPLPEPQLLFLVYRYICESPRHAPRLRQEAVRERERAVNRRAAAIAARNAEAAPGCEAGFEVKAEERGSAPEPLPGTLARNWKAALER</sequence>
<dbReference type="AlphaFoldDB" id="A0AAV7T532"/>
<accession>A0AAV7T532</accession>
<protein>
    <submittedName>
        <fullName evidence="1">Uncharacterized protein</fullName>
    </submittedName>
</protein>
<keyword evidence="2" id="KW-1185">Reference proteome</keyword>
<organism evidence="1 2">
    <name type="scientific">Pleurodeles waltl</name>
    <name type="common">Iberian ribbed newt</name>
    <dbReference type="NCBI Taxonomy" id="8319"/>
    <lineage>
        <taxon>Eukaryota</taxon>
        <taxon>Metazoa</taxon>
        <taxon>Chordata</taxon>
        <taxon>Craniata</taxon>
        <taxon>Vertebrata</taxon>
        <taxon>Euteleostomi</taxon>
        <taxon>Amphibia</taxon>
        <taxon>Batrachia</taxon>
        <taxon>Caudata</taxon>
        <taxon>Salamandroidea</taxon>
        <taxon>Salamandridae</taxon>
        <taxon>Pleurodelinae</taxon>
        <taxon>Pleurodeles</taxon>
    </lineage>
</organism>
<dbReference type="Proteomes" id="UP001066276">
    <property type="component" value="Chromosome 4_1"/>
</dbReference>
<evidence type="ECO:0000313" key="2">
    <source>
        <dbReference type="Proteomes" id="UP001066276"/>
    </source>
</evidence>
<name>A0AAV7T532_PLEWA</name>